<name>A0ABV7HDD9_9GAMM</name>
<organism evidence="2 3">
    <name type="scientific">Litoribrevibacter euphylliae</name>
    <dbReference type="NCBI Taxonomy" id="1834034"/>
    <lineage>
        <taxon>Bacteria</taxon>
        <taxon>Pseudomonadati</taxon>
        <taxon>Pseudomonadota</taxon>
        <taxon>Gammaproteobacteria</taxon>
        <taxon>Oceanospirillales</taxon>
        <taxon>Oceanospirillaceae</taxon>
        <taxon>Litoribrevibacter</taxon>
    </lineage>
</organism>
<dbReference type="Proteomes" id="UP001595476">
    <property type="component" value="Unassembled WGS sequence"/>
</dbReference>
<comment type="caution">
    <text evidence="2">The sequence shown here is derived from an EMBL/GenBank/DDBJ whole genome shotgun (WGS) entry which is preliminary data.</text>
</comment>
<dbReference type="RefSeq" id="WP_386721289.1">
    <property type="nucleotide sequence ID" value="NZ_JBHRSZ010000004.1"/>
</dbReference>
<evidence type="ECO:0000256" key="1">
    <source>
        <dbReference type="SAM" id="Coils"/>
    </source>
</evidence>
<dbReference type="SUPFAM" id="SSF46579">
    <property type="entry name" value="Prefoldin"/>
    <property type="match status" value="1"/>
</dbReference>
<feature type="coiled-coil region" evidence="1">
    <location>
        <begin position="36"/>
        <end position="77"/>
    </location>
</feature>
<protein>
    <recommendedName>
        <fullName evidence="4">DNA recombination protein RmuC</fullName>
    </recommendedName>
</protein>
<keyword evidence="1" id="KW-0175">Coiled coil</keyword>
<evidence type="ECO:0000313" key="2">
    <source>
        <dbReference type="EMBL" id="MFC3151817.1"/>
    </source>
</evidence>
<proteinExistence type="predicted"/>
<keyword evidence="3" id="KW-1185">Reference proteome</keyword>
<sequence length="79" mass="9049">MPLIVLGSFLLGVLIAWVILSRKYQTLLQDTLRDATKHLSDEITELESSAKESQQKIADLEYTLREKEKDIAAYKGQQR</sequence>
<evidence type="ECO:0008006" key="4">
    <source>
        <dbReference type="Google" id="ProtNLM"/>
    </source>
</evidence>
<evidence type="ECO:0000313" key="3">
    <source>
        <dbReference type="Proteomes" id="UP001595476"/>
    </source>
</evidence>
<dbReference type="EMBL" id="JBHRSZ010000004">
    <property type="protein sequence ID" value="MFC3151817.1"/>
    <property type="molecule type" value="Genomic_DNA"/>
</dbReference>
<reference evidence="3" key="1">
    <citation type="journal article" date="2019" name="Int. J. Syst. Evol. Microbiol.">
        <title>The Global Catalogue of Microorganisms (GCM) 10K type strain sequencing project: providing services to taxonomists for standard genome sequencing and annotation.</title>
        <authorList>
            <consortium name="The Broad Institute Genomics Platform"/>
            <consortium name="The Broad Institute Genome Sequencing Center for Infectious Disease"/>
            <person name="Wu L."/>
            <person name="Ma J."/>
        </authorList>
    </citation>
    <scope>NUCLEOTIDE SEQUENCE [LARGE SCALE GENOMIC DNA]</scope>
    <source>
        <strain evidence="3">KCTC 52438</strain>
    </source>
</reference>
<accession>A0ABV7HDD9</accession>
<gene>
    <name evidence="2" type="ORF">ACFOEK_12325</name>
</gene>